<name>A0A1S3WJW2_ERIEU</name>
<keyword evidence="2" id="KW-1015">Disulfide bond</keyword>
<feature type="domain" description="VWFA" evidence="4">
    <location>
        <begin position="503"/>
        <end position="675"/>
    </location>
</feature>
<dbReference type="Gene3D" id="4.10.410.10">
    <property type="entry name" value="Pancreatic trypsin inhibitor Kunitz domain"/>
    <property type="match status" value="1"/>
</dbReference>
<feature type="domain" description="VWFA" evidence="4">
    <location>
        <begin position="308"/>
        <end position="486"/>
    </location>
</feature>
<feature type="domain" description="VWFA" evidence="4">
    <location>
        <begin position="1845"/>
        <end position="1998"/>
    </location>
</feature>
<dbReference type="SUPFAM" id="SSF57362">
    <property type="entry name" value="BPTI-like"/>
    <property type="match status" value="1"/>
</dbReference>
<organism evidence="6 7">
    <name type="scientific">Erinaceus europaeus</name>
    <name type="common">Western European hedgehog</name>
    <dbReference type="NCBI Taxonomy" id="9365"/>
    <lineage>
        <taxon>Eukaryota</taxon>
        <taxon>Metazoa</taxon>
        <taxon>Chordata</taxon>
        <taxon>Craniata</taxon>
        <taxon>Vertebrata</taxon>
        <taxon>Euteleostomi</taxon>
        <taxon>Mammalia</taxon>
        <taxon>Eutheria</taxon>
        <taxon>Laurasiatheria</taxon>
        <taxon>Eulipotyphla</taxon>
        <taxon>Erinaceidae</taxon>
        <taxon>Erinaceinae</taxon>
        <taxon>Erinaceus</taxon>
    </lineage>
</organism>
<feature type="domain" description="VWFA" evidence="4">
    <location>
        <begin position="1093"/>
        <end position="1262"/>
    </location>
</feature>
<evidence type="ECO:0000259" key="4">
    <source>
        <dbReference type="PROSITE" id="PS50234"/>
    </source>
</evidence>
<evidence type="ECO:0000313" key="7">
    <source>
        <dbReference type="RefSeq" id="XP_016046630.2"/>
    </source>
</evidence>
<feature type="domain" description="VWFA" evidence="4">
    <location>
        <begin position="702"/>
        <end position="883"/>
    </location>
</feature>
<dbReference type="CDD" id="cd01450">
    <property type="entry name" value="vWFA_subfamily_ECM"/>
    <property type="match status" value="3"/>
</dbReference>
<feature type="domain" description="VWFA" evidence="4">
    <location>
        <begin position="107"/>
        <end position="279"/>
    </location>
</feature>
<feature type="region of interest" description="Disordered" evidence="3">
    <location>
        <begin position="2339"/>
        <end position="2369"/>
    </location>
</feature>
<dbReference type="PROSITE" id="PS50234">
    <property type="entry name" value="VWFA"/>
    <property type="match status" value="8"/>
</dbReference>
<sequence>MKDSARTVRQQGYNSTQFPPPEFCIPSPSLEASLFFTPLGVWTKDLYGMQKVESLASVIASLLNMDFGRCISRMGNWKTFWVMLFVASSFAFAKSQRIVCREASVGDVVFLVNTNVKPAYTRSLRNFLYQLVASLNVSRETIRIGLALYSDTPQSEFLLSTYQHKNKVLKHIQGLQFKPGGNKMGLALQFLLDQHFQETSGSRPGQGVPRVAVVISSRAVEDRVQEPAAALRRAGILLYVVGIRAAVSTELREIASSPAEKFVSFAPNFPVLSGVLQKLRQELCDTLAKATKTVDQVSPACREAVPADIVFLVDSSTSIGPQNFQKVRNFLRSLVLGLDISSDQVRVALAQYNDDIYPAFSLNQSPQKSMVLEQIQNLPYRTGGTSTGSALEFVRTSYLTEAAGSRAKDRVPQIVMLLTDGESSDDVQEAAGRLKEDGVAVYVVGVNVQDVQELQQIASEPFEKFLFNTENFHNLQDFSGSILQTLCSAVEGEMKEFTKTYADVVFLADTSQATSQASFQWMQTFISRVVGLLDVGRDKYQIGLAQYGGQAHTEFLLNSYQTQEEMLAHIRERFVLRGGSRRTGGALRFLLQTFFREAAGSRFLQGVPQYAVVMTSGKSSDEVQDAAQSLREKGVKVMSVGIQDFDRRELEEMGSSSLVYEMQGQEGARQMMQDVGMVLQGIRQLGVGMEAEKACPTPTLADLVFLIEEFSSTRQSSFQQVVNFLKTTVKSLSVHPDVVRMGLVFYSEKPRLEFSLDTYQNPAQILEHLDKLTYRGRKGRAKAGTALDFLRNRVFIQEKGGRSHYGVQQIAVLIAEGSSHDNVSRPASLLRRTGVTIYTVGTELASESKDLEKIASYPPWKHATPLESFLQLSVVGKMIKNQLCPKFMVRGPSISSMDSDVQKGCIHIEKADIYFLIDGSGSINPDDFLDMKTFMNEMIKMFQVGPDRVRFGAVQYSEGESTHFILGQHPSVTRLKEAIDGIQQRGSGTLTGQALSAMTEIFADTARSNVPRYLIVITDGKSTDPVAKPAEALKGDGVVIYAIGVRNANDTELKEIAGDKVFFVYEFDGLKAIQKEVVKDICSSETCKNRKADIIFLIDGSESISSKDFEKMKGFMRRMVNQSTIGADEIQIGLLQFSSYPQEEFRLNQYFSKEDIHRAISGIQQMNDGTRTGKALNFTLPFFDSSRGGRIGIHQYLIVITDGVAQDDVARPAKALRDRGIIIFAIGVGEARDSQLLEITNDQSKVYYEERFESLQNLEKEILYEVCTTPNEPPAQGCSIDLSVGIDTSVPTWQVQQKLQRLLPEVMQHLALLSNISCRIPGHINTMFRYLVPSLPGQLAFDSGFETYSEEVIQKFLIHQSSKSSRMDVDFLKSLGDNAFHHSSAKVKVLLVFTDGLDDDLERLKQSSALLRSKGFSGLLVAGLEGVHKLEELQELEFGRGFAYTQPLSITLPSLPSVLAKQLDTIVERTCCNMYAKCFGEDGPRGVIGGPGKKGEKGFDGLPGYPGEEGGHGERGPQGLPGLRGEEGCPGIKGPKGERGFSGEKGSPGEEGLNGLDGEQGNPGVPGSSGVKGDQGNRGPSGLPGRSGGQGEPGPRGEPGDPGIDSYIHGPKGEKGRKGHQGRTSFDGPWGETGNVGPPGSGGRRGLPGLKGVRGESGHRGFRGELGLPGSQGQRGRQGPPGLFGQKGALGPQGNSGPPGPSGSKGKDGPKGMKGEVGDVGAKGPQGQQGARGQPGRFGPDGFGRPGRKGTKGDPGFPGSPGAHGEDGDPGHIGEKGAKGIRGKRGSAGFPGLAGTPGDQGPPGPVGIKGPKGLIGMTPCEMVEFIREKCPCSRGVSKCPVFPTEVAFALDMSNGVSQLDFERMRGILLSLLKKMEISASNCPTGARVAVVSYNNRINHLIRFSDYKGKPDLLLAVRKIPLERSSGSRNLGDAMRFVARHTFKRVRSGLLLRKVAVFFQAGWAQDADTISTATLELSALDVTSVVITFTEGHNLPDALLMDGTNRFNLFVWETKRQQDLEHMARCTLCFDKCQPAPECGPVAPGPLAADVDLAFVVDSSHGISADVYHAALNLVAAVLDDLEVATQPSTSYLGARAALVTYTTPGFWPGSGHSPVLERFHLTSYSHRAQMQRQVLEAAENLLQGAPALGHALEWTLEKVLLEAPLPRRAQVLYAIVASETSSWDREKLKTLSMEAKCKGITLFVLVLGPGVRMHQLAELALVASTPSEQHLLYLQSVSHLDMAYARGFTRAFLNLLKSGTNQYPPPELSEECGGPNRGDTQLRSTRPLKRLSPSQLDIAGFADDWKTLNGTGFFQEEERRAVSPSLTWQEALGIFGKNEYNAKNSEQEMPTRQKGAGKETDSGTADGPCSMEPVGGECQDYILKWYYNRKKHACLQFWYGSCGGNANRFDTKEECQVRCVPKPV</sequence>
<feature type="domain" description="BPTI/Kunitz inhibitor" evidence="5">
    <location>
        <begin position="2369"/>
        <end position="2419"/>
    </location>
</feature>
<dbReference type="InterPro" id="IPR002035">
    <property type="entry name" value="VWF_A"/>
</dbReference>
<evidence type="ECO:0000256" key="2">
    <source>
        <dbReference type="ARBA" id="ARBA00023157"/>
    </source>
</evidence>
<dbReference type="GO" id="GO:0005589">
    <property type="term" value="C:collagen type VI trimer"/>
    <property type="evidence" value="ECO:0007669"/>
    <property type="project" value="UniProtKB-ARBA"/>
</dbReference>
<dbReference type="eggNOG" id="KOG3544">
    <property type="taxonomic scope" value="Eukaryota"/>
</dbReference>
<dbReference type="InParanoid" id="A0A1S3WJW2"/>
<dbReference type="PRINTS" id="PR00453">
    <property type="entry name" value="VWFADOMAIN"/>
</dbReference>
<proteinExistence type="predicted"/>
<feature type="region of interest" description="Disordered" evidence="3">
    <location>
        <begin position="1485"/>
        <end position="1806"/>
    </location>
</feature>
<reference evidence="7" key="1">
    <citation type="submission" date="2025-08" db="UniProtKB">
        <authorList>
            <consortium name="RefSeq"/>
        </authorList>
    </citation>
    <scope>IDENTIFICATION</scope>
</reference>
<feature type="domain" description="VWFA" evidence="4">
    <location>
        <begin position="912"/>
        <end position="1081"/>
    </location>
</feature>
<evidence type="ECO:0000256" key="3">
    <source>
        <dbReference type="SAM" id="MobiDB-lite"/>
    </source>
</evidence>
<dbReference type="GeneID" id="103119793"/>
<dbReference type="Pfam" id="PF00092">
    <property type="entry name" value="VWA"/>
    <property type="match status" value="8"/>
</dbReference>
<feature type="compositionally biased region" description="Gly residues" evidence="3">
    <location>
        <begin position="1637"/>
        <end position="1646"/>
    </location>
</feature>
<dbReference type="InterPro" id="IPR036465">
    <property type="entry name" value="vWFA_dom_sf"/>
</dbReference>
<feature type="compositionally biased region" description="Gly residues" evidence="3">
    <location>
        <begin position="1585"/>
        <end position="1594"/>
    </location>
</feature>
<feature type="compositionally biased region" description="Basic and acidic residues" evidence="3">
    <location>
        <begin position="1653"/>
        <end position="1663"/>
    </location>
</feature>
<dbReference type="PANTHER" id="PTHR24020">
    <property type="entry name" value="COLLAGEN ALPHA"/>
    <property type="match status" value="1"/>
</dbReference>
<feature type="compositionally biased region" description="Basic and acidic residues" evidence="3">
    <location>
        <begin position="1764"/>
        <end position="1778"/>
    </location>
</feature>
<dbReference type="InterPro" id="IPR002223">
    <property type="entry name" value="Kunitz_BPTI"/>
</dbReference>
<dbReference type="InterPro" id="IPR050525">
    <property type="entry name" value="ECM_Assembly_Org"/>
</dbReference>
<dbReference type="Gene3D" id="3.40.50.410">
    <property type="entry name" value="von Willebrand factor, type A domain"/>
    <property type="match status" value="8"/>
</dbReference>
<protein>
    <submittedName>
        <fullName evidence="7">Collagen alpha-4(VI) chain-like</fullName>
    </submittedName>
</protein>
<keyword evidence="6" id="KW-1185">Reference proteome</keyword>
<feature type="compositionally biased region" description="Low complexity" evidence="3">
    <location>
        <begin position="1666"/>
        <end position="1696"/>
    </location>
</feature>
<dbReference type="RefSeq" id="XP_016046630.2">
    <property type="nucleotide sequence ID" value="XM_016191144.2"/>
</dbReference>
<dbReference type="SMART" id="SM00131">
    <property type="entry name" value="KU"/>
    <property type="match status" value="1"/>
</dbReference>
<feature type="compositionally biased region" description="Basic and acidic residues" evidence="3">
    <location>
        <begin position="1705"/>
        <end position="1717"/>
    </location>
</feature>
<feature type="compositionally biased region" description="Basic and acidic residues" evidence="3">
    <location>
        <begin position="2345"/>
        <end position="2361"/>
    </location>
</feature>
<evidence type="ECO:0000259" key="5">
    <source>
        <dbReference type="PROSITE" id="PS50279"/>
    </source>
</evidence>
<dbReference type="Pfam" id="PF00014">
    <property type="entry name" value="Kunitz_BPTI"/>
    <property type="match status" value="1"/>
</dbReference>
<dbReference type="GO" id="GO:0004867">
    <property type="term" value="F:serine-type endopeptidase inhibitor activity"/>
    <property type="evidence" value="ECO:0007669"/>
    <property type="project" value="InterPro"/>
</dbReference>
<dbReference type="CDD" id="cd22630">
    <property type="entry name" value="Kunitz_collagen_alpha6_VI"/>
    <property type="match status" value="1"/>
</dbReference>
<dbReference type="OrthoDB" id="6132182at2759"/>
<dbReference type="InterPro" id="IPR008160">
    <property type="entry name" value="Collagen"/>
</dbReference>
<accession>A0A1S3WJW2</accession>
<gene>
    <name evidence="7" type="primary">LOC103119793</name>
</gene>
<dbReference type="SUPFAM" id="SSF53300">
    <property type="entry name" value="vWA-like"/>
    <property type="match status" value="9"/>
</dbReference>
<feature type="compositionally biased region" description="Low complexity" evidence="3">
    <location>
        <begin position="1722"/>
        <end position="1738"/>
    </location>
</feature>
<dbReference type="InterPro" id="IPR036880">
    <property type="entry name" value="Kunitz_BPTI_sf"/>
</dbReference>
<evidence type="ECO:0000256" key="1">
    <source>
        <dbReference type="ARBA" id="ARBA00022889"/>
    </source>
</evidence>
<dbReference type="GO" id="GO:0007155">
    <property type="term" value="P:cell adhesion"/>
    <property type="evidence" value="ECO:0007669"/>
    <property type="project" value="UniProtKB-KW"/>
</dbReference>
<keyword evidence="1" id="KW-0130">Cell adhesion</keyword>
<dbReference type="Pfam" id="PF01391">
    <property type="entry name" value="Collagen"/>
    <property type="match status" value="2"/>
</dbReference>
<dbReference type="PANTHER" id="PTHR24020:SF86">
    <property type="entry name" value="COLLAGEN, TYPE VI, ALPHA 4"/>
    <property type="match status" value="1"/>
</dbReference>
<dbReference type="PROSITE" id="PS50279">
    <property type="entry name" value="BPTI_KUNITZ_2"/>
    <property type="match status" value="1"/>
</dbReference>
<dbReference type="CDD" id="cd01472">
    <property type="entry name" value="vWA_collagen"/>
    <property type="match status" value="3"/>
</dbReference>
<feature type="domain" description="VWFA" evidence="4">
    <location>
        <begin position="2051"/>
        <end position="2256"/>
    </location>
</feature>
<evidence type="ECO:0000313" key="6">
    <source>
        <dbReference type="Proteomes" id="UP001652624"/>
    </source>
</evidence>
<dbReference type="Proteomes" id="UP001652624">
    <property type="component" value="Chromosome 21"/>
</dbReference>
<dbReference type="SMART" id="SM00327">
    <property type="entry name" value="VWA"/>
    <property type="match status" value="8"/>
</dbReference>